<gene>
    <name evidence="1" type="ORF">H9828_09850</name>
</gene>
<dbReference type="EMBL" id="DXDA01000075">
    <property type="protein sequence ID" value="HIY69707.1"/>
    <property type="molecule type" value="Genomic_DNA"/>
</dbReference>
<name>A0A9D2CCS0_9BACT</name>
<protein>
    <submittedName>
        <fullName evidence="1">Uncharacterized protein</fullName>
    </submittedName>
</protein>
<evidence type="ECO:0000313" key="2">
    <source>
        <dbReference type="Proteomes" id="UP000886844"/>
    </source>
</evidence>
<reference evidence="1" key="1">
    <citation type="journal article" date="2021" name="PeerJ">
        <title>Extensive microbial diversity within the chicken gut microbiome revealed by metagenomics and culture.</title>
        <authorList>
            <person name="Gilroy R."/>
            <person name="Ravi A."/>
            <person name="Getino M."/>
            <person name="Pursley I."/>
            <person name="Horton D.L."/>
            <person name="Alikhan N.F."/>
            <person name="Baker D."/>
            <person name="Gharbi K."/>
            <person name="Hall N."/>
            <person name="Watson M."/>
            <person name="Adriaenssens E.M."/>
            <person name="Foster-Nyarko E."/>
            <person name="Jarju S."/>
            <person name="Secka A."/>
            <person name="Antonio M."/>
            <person name="Oren A."/>
            <person name="Chaudhuri R.R."/>
            <person name="La Ragione R."/>
            <person name="Hildebrand F."/>
            <person name="Pallen M.J."/>
        </authorList>
    </citation>
    <scope>NUCLEOTIDE SEQUENCE</scope>
    <source>
        <strain evidence="1">5134</strain>
    </source>
</reference>
<sequence length="160" mass="18116">MKNPRLHVRTWRLVARVREDRLFLAPDLHRELVAELRRSAVRAFAGEGPESGLGKCRGGAEADRRAFAWSVALERLGEFYLRSDSTSAAFRAFRDAARAALSGAEYDHGEESLPARFLRIRFYDLLERLRACLAADPRLRKFGDDPLLAAEARRLGGEYL</sequence>
<proteinExistence type="predicted"/>
<evidence type="ECO:0000313" key="1">
    <source>
        <dbReference type="EMBL" id="HIY69707.1"/>
    </source>
</evidence>
<dbReference type="AlphaFoldDB" id="A0A9D2CCS0"/>
<reference evidence="1" key="2">
    <citation type="submission" date="2021-04" db="EMBL/GenBank/DDBJ databases">
        <authorList>
            <person name="Gilroy R."/>
        </authorList>
    </citation>
    <scope>NUCLEOTIDE SEQUENCE</scope>
    <source>
        <strain evidence="1">5134</strain>
    </source>
</reference>
<accession>A0A9D2CCS0</accession>
<dbReference type="Proteomes" id="UP000886844">
    <property type="component" value="Unassembled WGS sequence"/>
</dbReference>
<comment type="caution">
    <text evidence="1">The sequence shown here is derived from an EMBL/GenBank/DDBJ whole genome shotgun (WGS) entry which is preliminary data.</text>
</comment>
<organism evidence="1 2">
    <name type="scientific">Candidatus Alistipes intestinigallinarum</name>
    <dbReference type="NCBI Taxonomy" id="2838440"/>
    <lineage>
        <taxon>Bacteria</taxon>
        <taxon>Pseudomonadati</taxon>
        <taxon>Bacteroidota</taxon>
        <taxon>Bacteroidia</taxon>
        <taxon>Bacteroidales</taxon>
        <taxon>Rikenellaceae</taxon>
        <taxon>Alistipes</taxon>
    </lineage>
</organism>